<keyword evidence="2" id="KW-0812">Transmembrane</keyword>
<sequence>MTMWKFCRENRDNVLSGLMSGGILTGDLVIVLLATVGLSEPVFPDTASSGHIFVFPTVMFALSGFLGLILSVYRDVMKWMLNIHAASLMMTICIAMMSFMAISNNVRTFDVQSCVLYNGTVCDCRDGPPMSVDCDTLWRLQVFVFLLIVTYLGCALLCAVEMVLDVKRMCCSDEIEDIPGVLYDYDNDRGETVKGKRAGTPRVPTVSKRVSTDERAAREGATPGTTAPVENSQRPGVETGPV</sequence>
<evidence type="ECO:0000313" key="3">
    <source>
        <dbReference type="Proteomes" id="UP000694844"/>
    </source>
</evidence>
<evidence type="ECO:0000256" key="1">
    <source>
        <dbReference type="SAM" id="MobiDB-lite"/>
    </source>
</evidence>
<dbReference type="OrthoDB" id="6132383at2759"/>
<evidence type="ECO:0000256" key="2">
    <source>
        <dbReference type="SAM" id="Phobius"/>
    </source>
</evidence>
<feature type="transmembrane region" description="Helical" evidence="2">
    <location>
        <begin position="12"/>
        <end position="38"/>
    </location>
</feature>
<gene>
    <name evidence="4" type="primary">LOC111101402</name>
</gene>
<accession>A0A8B8ADM5</accession>
<evidence type="ECO:0000313" key="4">
    <source>
        <dbReference type="RefSeq" id="XP_022289582.1"/>
    </source>
</evidence>
<dbReference type="KEGG" id="cvn:111101402"/>
<reference evidence="4" key="1">
    <citation type="submission" date="2025-08" db="UniProtKB">
        <authorList>
            <consortium name="RefSeq"/>
        </authorList>
    </citation>
    <scope>IDENTIFICATION</scope>
    <source>
        <tissue evidence="4">Whole sample</tissue>
    </source>
</reference>
<feature type="transmembrane region" description="Helical" evidence="2">
    <location>
        <begin position="138"/>
        <end position="160"/>
    </location>
</feature>
<dbReference type="RefSeq" id="XP_022289582.1">
    <property type="nucleotide sequence ID" value="XM_022433874.1"/>
</dbReference>
<keyword evidence="2" id="KW-0472">Membrane</keyword>
<organism evidence="3 4">
    <name type="scientific">Crassostrea virginica</name>
    <name type="common">Eastern oyster</name>
    <dbReference type="NCBI Taxonomy" id="6565"/>
    <lineage>
        <taxon>Eukaryota</taxon>
        <taxon>Metazoa</taxon>
        <taxon>Spiralia</taxon>
        <taxon>Lophotrochozoa</taxon>
        <taxon>Mollusca</taxon>
        <taxon>Bivalvia</taxon>
        <taxon>Autobranchia</taxon>
        <taxon>Pteriomorphia</taxon>
        <taxon>Ostreida</taxon>
        <taxon>Ostreoidea</taxon>
        <taxon>Ostreidae</taxon>
        <taxon>Crassostrea</taxon>
    </lineage>
</organism>
<keyword evidence="2" id="KW-1133">Transmembrane helix</keyword>
<feature type="transmembrane region" description="Helical" evidence="2">
    <location>
        <begin position="85"/>
        <end position="103"/>
    </location>
</feature>
<dbReference type="GeneID" id="111101402"/>
<feature type="compositionally biased region" description="Polar residues" evidence="1">
    <location>
        <begin position="223"/>
        <end position="234"/>
    </location>
</feature>
<protein>
    <submittedName>
        <fullName evidence="4">Uncharacterized protein LOC111101402 isoform X1</fullName>
    </submittedName>
</protein>
<keyword evidence="3" id="KW-1185">Reference proteome</keyword>
<dbReference type="AlphaFoldDB" id="A0A8B8ADM5"/>
<name>A0A8B8ADM5_CRAVI</name>
<proteinExistence type="predicted"/>
<feature type="transmembrane region" description="Helical" evidence="2">
    <location>
        <begin position="50"/>
        <end position="73"/>
    </location>
</feature>
<dbReference type="Proteomes" id="UP000694844">
    <property type="component" value="Chromosome 6"/>
</dbReference>
<feature type="region of interest" description="Disordered" evidence="1">
    <location>
        <begin position="193"/>
        <end position="242"/>
    </location>
</feature>